<gene>
    <name evidence="2" type="ORF">AVW16_05840</name>
</gene>
<dbReference type="RefSeq" id="WP_066609933.1">
    <property type="nucleotide sequence ID" value="NZ_LQQU01000005.1"/>
</dbReference>
<dbReference type="GO" id="GO:0016491">
    <property type="term" value="F:oxidoreductase activity"/>
    <property type="evidence" value="ECO:0007669"/>
    <property type="project" value="InterPro"/>
</dbReference>
<organism evidence="2 3">
    <name type="scientific">Crenobacter luteus</name>
    <dbReference type="NCBI Taxonomy" id="1452487"/>
    <lineage>
        <taxon>Bacteria</taxon>
        <taxon>Pseudomonadati</taxon>
        <taxon>Pseudomonadota</taxon>
        <taxon>Betaproteobacteria</taxon>
        <taxon>Neisseriales</taxon>
        <taxon>Neisseriaceae</taxon>
        <taxon>Crenobacter</taxon>
    </lineage>
</organism>
<dbReference type="OrthoDB" id="9811352at2"/>
<name>A0A165G1G5_9NEIS</name>
<accession>A0A165G1G5</accession>
<dbReference type="InterPro" id="IPR036249">
    <property type="entry name" value="Thioredoxin-like_sf"/>
</dbReference>
<feature type="domain" description="Thioredoxin" evidence="1">
    <location>
        <begin position="22"/>
        <end position="162"/>
    </location>
</feature>
<evidence type="ECO:0000313" key="2">
    <source>
        <dbReference type="EMBL" id="KZE34839.1"/>
    </source>
</evidence>
<sequence length="163" mass="17464">MKKAIVAIAGVLVLALAGYALWFDTPRAPQVSYTSIGGQTASTDSLKGKVVLVNFWATSCPGCIQEMPQLKATHERFAPQGYETIAVAMSYDPPHYVQAYVKDKQLPFFVVLDSQGAIAKAFGDVQLTPTSVLIGKDGTVIKRFVGVPDFTELNGLIEKAIGA</sequence>
<keyword evidence="3" id="KW-1185">Reference proteome</keyword>
<dbReference type="PROSITE" id="PS51352">
    <property type="entry name" value="THIOREDOXIN_2"/>
    <property type="match status" value="1"/>
</dbReference>
<evidence type="ECO:0000313" key="3">
    <source>
        <dbReference type="Proteomes" id="UP000076625"/>
    </source>
</evidence>
<evidence type="ECO:0000259" key="1">
    <source>
        <dbReference type="PROSITE" id="PS51352"/>
    </source>
</evidence>
<comment type="caution">
    <text evidence="2">The sequence shown here is derived from an EMBL/GenBank/DDBJ whole genome shotgun (WGS) entry which is preliminary data.</text>
</comment>
<dbReference type="SUPFAM" id="SSF52833">
    <property type="entry name" value="Thioredoxin-like"/>
    <property type="match status" value="1"/>
</dbReference>
<dbReference type="CDD" id="cd02966">
    <property type="entry name" value="TlpA_like_family"/>
    <property type="match status" value="1"/>
</dbReference>
<dbReference type="Gene3D" id="3.40.30.10">
    <property type="entry name" value="Glutaredoxin"/>
    <property type="match status" value="1"/>
</dbReference>
<dbReference type="Pfam" id="PF08534">
    <property type="entry name" value="Redoxin"/>
    <property type="match status" value="1"/>
</dbReference>
<dbReference type="InterPro" id="IPR013766">
    <property type="entry name" value="Thioredoxin_domain"/>
</dbReference>
<dbReference type="PANTHER" id="PTHR42852">
    <property type="entry name" value="THIOL:DISULFIDE INTERCHANGE PROTEIN DSBE"/>
    <property type="match status" value="1"/>
</dbReference>
<dbReference type="Proteomes" id="UP000076625">
    <property type="component" value="Unassembled WGS sequence"/>
</dbReference>
<protein>
    <submittedName>
        <fullName evidence="2">Thioredoxin</fullName>
    </submittedName>
</protein>
<dbReference type="InterPro" id="IPR050553">
    <property type="entry name" value="Thioredoxin_ResA/DsbE_sf"/>
</dbReference>
<dbReference type="InterPro" id="IPR013740">
    <property type="entry name" value="Redoxin"/>
</dbReference>
<dbReference type="STRING" id="1452487.AVW16_05840"/>
<dbReference type="AlphaFoldDB" id="A0A165G1G5"/>
<reference evidence="3" key="1">
    <citation type="submission" date="2016-01" db="EMBL/GenBank/DDBJ databases">
        <title>Draft genome of Chromobacterium sp. F49.</title>
        <authorList>
            <person name="Hong K.W."/>
        </authorList>
    </citation>
    <scope>NUCLEOTIDE SEQUENCE [LARGE SCALE GENOMIC DNA]</scope>
    <source>
        <strain evidence="3">CN10</strain>
    </source>
</reference>
<dbReference type="EMBL" id="LQQU01000005">
    <property type="protein sequence ID" value="KZE34839.1"/>
    <property type="molecule type" value="Genomic_DNA"/>
</dbReference>
<proteinExistence type="predicted"/>
<dbReference type="PANTHER" id="PTHR42852:SF18">
    <property type="entry name" value="CHROMOSOME UNDETERMINED SCAFFOLD_47, WHOLE GENOME SHOTGUN SEQUENCE"/>
    <property type="match status" value="1"/>
</dbReference>